<comment type="caution">
    <text evidence="1">The sequence shown here is derived from an EMBL/GenBank/DDBJ whole genome shotgun (WGS) entry which is preliminary data.</text>
</comment>
<protein>
    <submittedName>
        <fullName evidence="1">Uncharacterized protein</fullName>
    </submittedName>
</protein>
<dbReference type="AlphaFoldDB" id="A0A1J8PU03"/>
<reference evidence="1 2" key="1">
    <citation type="submission" date="2016-03" db="EMBL/GenBank/DDBJ databases">
        <title>Comparative genomics of the ectomycorrhizal sister species Rhizopogon vinicolor and Rhizopogon vesiculosus (Basidiomycota: Boletales) reveals a divergence of the mating type B locus.</title>
        <authorList>
            <person name="Mujic A.B."/>
            <person name="Kuo A."/>
            <person name="Tritt A."/>
            <person name="Lipzen A."/>
            <person name="Chen C."/>
            <person name="Johnson J."/>
            <person name="Sharma A."/>
            <person name="Barry K."/>
            <person name="Grigoriev I.V."/>
            <person name="Spatafora J.W."/>
        </authorList>
    </citation>
    <scope>NUCLEOTIDE SEQUENCE [LARGE SCALE GENOMIC DNA]</scope>
    <source>
        <strain evidence="1 2">AM-OR11-056</strain>
    </source>
</reference>
<dbReference type="EMBL" id="LVVM01004688">
    <property type="protein sequence ID" value="OJA12365.1"/>
    <property type="molecule type" value="Genomic_DNA"/>
</dbReference>
<keyword evidence="2" id="KW-1185">Reference proteome</keyword>
<gene>
    <name evidence="1" type="ORF">AZE42_04337</name>
</gene>
<sequence>MKVPFEIGALGMFDARLVLVKYSSSFKFEGENRLEERNGRVGALGRITGKEGEEYQCCLHNPFTVREILTGQFSTSEHCILATMPFRKIGCNVKLPALQLHQHDLLPLCDILECCGFSE</sequence>
<name>A0A1J8PU03_9AGAM</name>
<organism evidence="1 2">
    <name type="scientific">Rhizopogon vesiculosus</name>
    <dbReference type="NCBI Taxonomy" id="180088"/>
    <lineage>
        <taxon>Eukaryota</taxon>
        <taxon>Fungi</taxon>
        <taxon>Dikarya</taxon>
        <taxon>Basidiomycota</taxon>
        <taxon>Agaricomycotina</taxon>
        <taxon>Agaricomycetes</taxon>
        <taxon>Agaricomycetidae</taxon>
        <taxon>Boletales</taxon>
        <taxon>Suillineae</taxon>
        <taxon>Rhizopogonaceae</taxon>
        <taxon>Rhizopogon</taxon>
    </lineage>
</organism>
<evidence type="ECO:0000313" key="2">
    <source>
        <dbReference type="Proteomes" id="UP000183567"/>
    </source>
</evidence>
<dbReference type="Proteomes" id="UP000183567">
    <property type="component" value="Unassembled WGS sequence"/>
</dbReference>
<accession>A0A1J8PU03</accession>
<proteinExistence type="predicted"/>
<evidence type="ECO:0000313" key="1">
    <source>
        <dbReference type="EMBL" id="OJA12365.1"/>
    </source>
</evidence>